<protein>
    <recommendedName>
        <fullName evidence="3">AsmA domain-containing protein</fullName>
    </recommendedName>
</protein>
<organism evidence="1 2">
    <name type="scientific">Chondromyces apiculatus DSM 436</name>
    <dbReference type="NCBI Taxonomy" id="1192034"/>
    <lineage>
        <taxon>Bacteria</taxon>
        <taxon>Pseudomonadati</taxon>
        <taxon>Myxococcota</taxon>
        <taxon>Polyangia</taxon>
        <taxon>Polyangiales</taxon>
        <taxon>Polyangiaceae</taxon>
        <taxon>Chondromyces</taxon>
    </lineage>
</organism>
<keyword evidence="2" id="KW-1185">Reference proteome</keyword>
<dbReference type="OrthoDB" id="5505507at2"/>
<evidence type="ECO:0000313" key="2">
    <source>
        <dbReference type="Proteomes" id="UP000019678"/>
    </source>
</evidence>
<dbReference type="EMBL" id="ASRX01000006">
    <property type="protein sequence ID" value="EYF07955.1"/>
    <property type="molecule type" value="Genomic_DNA"/>
</dbReference>
<evidence type="ECO:0008006" key="3">
    <source>
        <dbReference type="Google" id="ProtNLM"/>
    </source>
</evidence>
<dbReference type="RefSeq" id="WP_044236758.1">
    <property type="nucleotide sequence ID" value="NZ_ASRX01000006.1"/>
</dbReference>
<reference evidence="1 2" key="1">
    <citation type="submission" date="2013-05" db="EMBL/GenBank/DDBJ databases">
        <title>Genome assembly of Chondromyces apiculatus DSM 436.</title>
        <authorList>
            <person name="Sharma G."/>
            <person name="Khatri I."/>
            <person name="Kaur C."/>
            <person name="Mayilraj S."/>
            <person name="Subramanian S."/>
        </authorList>
    </citation>
    <scope>NUCLEOTIDE SEQUENCE [LARGE SCALE GENOMIC DNA]</scope>
    <source>
        <strain evidence="1 2">DSM 436</strain>
    </source>
</reference>
<name>A0A017TGL0_9BACT</name>
<comment type="caution">
    <text evidence="1">The sequence shown here is derived from an EMBL/GenBank/DDBJ whole genome shotgun (WGS) entry which is preliminary data.</text>
</comment>
<dbReference type="Proteomes" id="UP000019678">
    <property type="component" value="Unassembled WGS sequence"/>
</dbReference>
<evidence type="ECO:0000313" key="1">
    <source>
        <dbReference type="EMBL" id="EYF07955.1"/>
    </source>
</evidence>
<proteinExistence type="predicted"/>
<sequence length="407" mass="41896">MLALVVVVAACAGLVALFLPDLVRAEVVRQARARGILLDPGKVSFTREAVTLRGARFSLVDVTGTEGTIQRVVIRLDGLAPRDMQAEGVTFLVTGYEALPALQAWTAARYADVASVPLAAREVRLGFREQQSAAETAEKAVLAAASLTLAPTQGAAEVALKQARVIVAQREVATAEVTGKLDAEGVIATLLATLPGAGAKPSVEIALRRPPEPDVRVRLSRTSLDALATALGLTLGAPGVVVGGTAELRLPTVARGPFALGVDLALDGYVPPHPRELDGILFGKTTSVKAQVRIPSGGDGARLPDADLHEVEVSAGALQLRGKGSVRGEVADAVLTLSLTGAVPCTQLTTSVVAAHLGQGLGTLAGRLAQRALAGSVAVAVRVEGRASRFDAPRVETSAQVGCRLSF</sequence>
<gene>
    <name evidence="1" type="ORF">CAP_6977</name>
</gene>
<accession>A0A017TGL0</accession>
<dbReference type="AlphaFoldDB" id="A0A017TGL0"/>